<gene>
    <name evidence="1" type="ORF">J4Q44_G00341740</name>
</gene>
<evidence type="ECO:0000313" key="1">
    <source>
        <dbReference type="EMBL" id="KAK6294948.1"/>
    </source>
</evidence>
<sequence length="134" mass="15547">KVVYHYVRSWNARSNTFEPGQIITSFFLITEKIYVDQIDALSTLCIVSAVRIYPLFHSFVTNLQKNVFLFCSKSSSSSIQIREPNERLFHRCDSIPDVQQKYPFKRAVRKRTINTSFPVISFHTAAFHGARRAV</sequence>
<dbReference type="EMBL" id="JAGTTL010000034">
    <property type="protein sequence ID" value="KAK6294948.1"/>
    <property type="molecule type" value="Genomic_DNA"/>
</dbReference>
<dbReference type="AlphaFoldDB" id="A0AAN8QFS6"/>
<proteinExistence type="predicted"/>
<reference evidence="1 2" key="1">
    <citation type="submission" date="2021-04" db="EMBL/GenBank/DDBJ databases">
        <authorList>
            <person name="De Guttry C."/>
            <person name="Zahm M."/>
            <person name="Klopp C."/>
            <person name="Cabau C."/>
            <person name="Louis A."/>
            <person name="Berthelot C."/>
            <person name="Parey E."/>
            <person name="Roest Crollius H."/>
            <person name="Montfort J."/>
            <person name="Robinson-Rechavi M."/>
            <person name="Bucao C."/>
            <person name="Bouchez O."/>
            <person name="Gislard M."/>
            <person name="Lluch J."/>
            <person name="Milhes M."/>
            <person name="Lampietro C."/>
            <person name="Lopez Roques C."/>
            <person name="Donnadieu C."/>
            <person name="Braasch I."/>
            <person name="Desvignes T."/>
            <person name="Postlethwait J."/>
            <person name="Bobe J."/>
            <person name="Wedekind C."/>
            <person name="Guiguen Y."/>
        </authorList>
    </citation>
    <scope>NUCLEOTIDE SEQUENCE [LARGE SCALE GENOMIC DNA]</scope>
    <source>
        <strain evidence="1">Cs_M1</strain>
        <tissue evidence="1">Blood</tissue>
    </source>
</reference>
<organism evidence="1 2">
    <name type="scientific">Coregonus suidteri</name>
    <dbReference type="NCBI Taxonomy" id="861788"/>
    <lineage>
        <taxon>Eukaryota</taxon>
        <taxon>Metazoa</taxon>
        <taxon>Chordata</taxon>
        <taxon>Craniata</taxon>
        <taxon>Vertebrata</taxon>
        <taxon>Euteleostomi</taxon>
        <taxon>Actinopterygii</taxon>
        <taxon>Neopterygii</taxon>
        <taxon>Teleostei</taxon>
        <taxon>Protacanthopterygii</taxon>
        <taxon>Salmoniformes</taxon>
        <taxon>Salmonidae</taxon>
        <taxon>Coregoninae</taxon>
        <taxon>Coregonus</taxon>
    </lineage>
</organism>
<evidence type="ECO:0000313" key="2">
    <source>
        <dbReference type="Proteomes" id="UP001356427"/>
    </source>
</evidence>
<name>A0AAN8QFS6_9TELE</name>
<keyword evidence="2" id="KW-1185">Reference proteome</keyword>
<dbReference type="Proteomes" id="UP001356427">
    <property type="component" value="Unassembled WGS sequence"/>
</dbReference>
<accession>A0AAN8QFS6</accession>
<protein>
    <submittedName>
        <fullName evidence="1">Uncharacterized protein</fullName>
    </submittedName>
</protein>
<comment type="caution">
    <text evidence="1">The sequence shown here is derived from an EMBL/GenBank/DDBJ whole genome shotgun (WGS) entry which is preliminary data.</text>
</comment>
<feature type="non-terminal residue" evidence="1">
    <location>
        <position position="1"/>
    </location>
</feature>